<keyword evidence="5" id="KW-1185">Reference proteome</keyword>
<keyword evidence="3" id="KW-0808">Transferase</keyword>
<dbReference type="EC" id="2.7.1.172" evidence="1"/>
<comment type="similarity">
    <text evidence="3">Belongs to the fructosamine kinase family.</text>
</comment>
<dbReference type="Pfam" id="PF03881">
    <property type="entry name" value="Fructosamin_kin"/>
    <property type="match status" value="1"/>
</dbReference>
<dbReference type="SUPFAM" id="SSF56112">
    <property type="entry name" value="Protein kinase-like (PK-like)"/>
    <property type="match status" value="1"/>
</dbReference>
<accession>A0AAV9TXE8</accession>
<dbReference type="FunFam" id="3.90.1200.10:FF:000018">
    <property type="entry name" value="Fructosamine-3-kinase, putative"/>
    <property type="match status" value="1"/>
</dbReference>
<dbReference type="GO" id="GO:0102193">
    <property type="term" value="F:protein-ribulosamine 3-kinase activity"/>
    <property type="evidence" value="ECO:0007669"/>
    <property type="project" value="UniProtKB-EC"/>
</dbReference>
<reference evidence="4 5" key="1">
    <citation type="submission" date="2019-10" db="EMBL/GenBank/DDBJ databases">
        <authorList>
            <person name="Palmer J.M."/>
        </authorList>
    </citation>
    <scope>NUCLEOTIDE SEQUENCE [LARGE SCALE GENOMIC DNA]</scope>
    <source>
        <strain evidence="4 5">TWF696</strain>
    </source>
</reference>
<dbReference type="PANTHER" id="PTHR12149:SF8">
    <property type="entry name" value="PROTEIN-RIBULOSAMINE 3-KINASE"/>
    <property type="match status" value="1"/>
</dbReference>
<sequence length="325" mass="34907">MARGRDQALAAALSLDPANMSVSSIGGSGFATTLKVQAGDQRFFVKTGHGAAAKTMFLGEYESLNAINSAVPDLCPRAIAHGELGGGGYFLATEFLELGSGFSFRRGSGANASSLAGKLAKLHTQPAPSEGRYGFPVTTCCGSTSQDNTYEDSWPSFFINRRLLPILRSCEESNGPQADLKTYVNRTVPIAQYLLSRLSAQSAKPVVIHGDLWSGNKSHGSIPPRVPAATPVVYDPSGCYAPAEYDHGIMTLFGGFDSSFWREYESVVARGEPVAEYEDRVSLYRLYHILNHYALFGGGYKSSAVGVMKELQSKYSEKVKEAGNS</sequence>
<dbReference type="EMBL" id="JAVHNQ010000017">
    <property type="protein sequence ID" value="KAK6330525.1"/>
    <property type="molecule type" value="Genomic_DNA"/>
</dbReference>
<name>A0AAV9TXE8_9PEZI</name>
<gene>
    <name evidence="4" type="ORF">TWF696_003413</name>
</gene>
<dbReference type="InterPro" id="IPR011009">
    <property type="entry name" value="Kinase-like_dom_sf"/>
</dbReference>
<evidence type="ECO:0000313" key="5">
    <source>
        <dbReference type="Proteomes" id="UP001375240"/>
    </source>
</evidence>
<proteinExistence type="inferred from homology"/>
<comment type="catalytic activity">
    <reaction evidence="2">
        <text>N(6)-D-ribulosyl-L-lysyl-[protein] + ATP = N(6)-(3-O-phospho-D-ribulosyl)-L-lysyl-[protein] + ADP + H(+)</text>
        <dbReference type="Rhea" id="RHEA:48432"/>
        <dbReference type="Rhea" id="RHEA-COMP:12103"/>
        <dbReference type="Rhea" id="RHEA-COMP:12104"/>
        <dbReference type="ChEBI" id="CHEBI:15378"/>
        <dbReference type="ChEBI" id="CHEBI:30616"/>
        <dbReference type="ChEBI" id="CHEBI:90418"/>
        <dbReference type="ChEBI" id="CHEBI:90420"/>
        <dbReference type="ChEBI" id="CHEBI:456216"/>
        <dbReference type="EC" id="2.7.1.172"/>
    </reaction>
    <physiologicalReaction direction="left-to-right" evidence="2">
        <dbReference type="Rhea" id="RHEA:48433"/>
    </physiologicalReaction>
</comment>
<evidence type="ECO:0000313" key="4">
    <source>
        <dbReference type="EMBL" id="KAK6330525.1"/>
    </source>
</evidence>
<dbReference type="PIRSF" id="PIRSF006221">
    <property type="entry name" value="Ketosamine-3-kinase"/>
    <property type="match status" value="1"/>
</dbReference>
<evidence type="ECO:0000256" key="2">
    <source>
        <dbReference type="ARBA" id="ARBA00048655"/>
    </source>
</evidence>
<organism evidence="4 5">
    <name type="scientific">Orbilia brochopaga</name>
    <dbReference type="NCBI Taxonomy" id="3140254"/>
    <lineage>
        <taxon>Eukaryota</taxon>
        <taxon>Fungi</taxon>
        <taxon>Dikarya</taxon>
        <taxon>Ascomycota</taxon>
        <taxon>Pezizomycotina</taxon>
        <taxon>Orbiliomycetes</taxon>
        <taxon>Orbiliales</taxon>
        <taxon>Orbiliaceae</taxon>
        <taxon>Orbilia</taxon>
    </lineage>
</organism>
<dbReference type="AlphaFoldDB" id="A0AAV9TXE8"/>
<comment type="caution">
    <text evidence="4">The sequence shown here is derived from an EMBL/GenBank/DDBJ whole genome shotgun (WGS) entry which is preliminary data.</text>
</comment>
<dbReference type="PANTHER" id="PTHR12149">
    <property type="entry name" value="FRUCTOSAMINE 3 KINASE-RELATED PROTEIN"/>
    <property type="match status" value="1"/>
</dbReference>
<dbReference type="Gene3D" id="3.30.200.20">
    <property type="entry name" value="Phosphorylase Kinase, domain 1"/>
    <property type="match status" value="1"/>
</dbReference>
<dbReference type="Gene3D" id="3.90.1200.10">
    <property type="match status" value="1"/>
</dbReference>
<protein>
    <recommendedName>
        <fullName evidence="1">protein-ribulosamine 3-kinase</fullName>
        <ecNumber evidence="1">2.7.1.172</ecNumber>
    </recommendedName>
</protein>
<keyword evidence="3" id="KW-0418">Kinase</keyword>
<dbReference type="GO" id="GO:0016301">
    <property type="term" value="F:kinase activity"/>
    <property type="evidence" value="ECO:0007669"/>
    <property type="project" value="UniProtKB-UniRule"/>
</dbReference>
<evidence type="ECO:0000256" key="1">
    <source>
        <dbReference type="ARBA" id="ARBA00011961"/>
    </source>
</evidence>
<dbReference type="Proteomes" id="UP001375240">
    <property type="component" value="Unassembled WGS sequence"/>
</dbReference>
<dbReference type="InterPro" id="IPR016477">
    <property type="entry name" value="Fructo-/Ketosamine-3-kinase"/>
</dbReference>
<evidence type="ECO:0000256" key="3">
    <source>
        <dbReference type="PIRNR" id="PIRNR006221"/>
    </source>
</evidence>